<dbReference type="AlphaFoldDB" id="A0A2U8FUH2"/>
<name>A0A2U8FUH2_9BURK</name>
<evidence type="ECO:0000313" key="2">
    <source>
        <dbReference type="EMBL" id="AWI54670.1"/>
    </source>
</evidence>
<gene>
    <name evidence="2" type="ORF">DEH84_15490</name>
</gene>
<dbReference type="Gene3D" id="3.10.20.30">
    <property type="match status" value="1"/>
</dbReference>
<protein>
    <submittedName>
        <fullName evidence="2">Thiamine biosynthesis protein ThiS</fullName>
    </submittedName>
</protein>
<dbReference type="InterPro" id="IPR016155">
    <property type="entry name" value="Mopterin_synth/thiamin_S_b"/>
</dbReference>
<dbReference type="EMBL" id="CP029210">
    <property type="protein sequence ID" value="AWI54670.1"/>
    <property type="molecule type" value="Genomic_DNA"/>
</dbReference>
<feature type="region of interest" description="Disordered" evidence="1">
    <location>
        <begin position="1"/>
        <end position="22"/>
    </location>
</feature>
<evidence type="ECO:0000256" key="1">
    <source>
        <dbReference type="SAM" id="MobiDB-lite"/>
    </source>
</evidence>
<dbReference type="KEGG" id="aon:DEH84_15490"/>
<accession>A0A2U8FUH2</accession>
<proteinExistence type="predicted"/>
<keyword evidence="3" id="KW-1185">Reference proteome</keyword>
<reference evidence="2 3" key="1">
    <citation type="submission" date="2018-05" db="EMBL/GenBank/DDBJ databases">
        <title>complete genome sequence of Aquabacterium olei NBRC 110486.</title>
        <authorList>
            <person name="Tang B."/>
            <person name="Chang J."/>
            <person name="Zhang L."/>
            <person name="Yang H."/>
        </authorList>
    </citation>
    <scope>NUCLEOTIDE SEQUENCE [LARGE SCALE GENOMIC DNA]</scope>
    <source>
        <strain evidence="2 3">NBRC 110486</strain>
    </source>
</reference>
<dbReference type="InterPro" id="IPR003749">
    <property type="entry name" value="ThiS/MoaD-like"/>
</dbReference>
<dbReference type="InterPro" id="IPR012675">
    <property type="entry name" value="Beta-grasp_dom_sf"/>
</dbReference>
<dbReference type="CDD" id="cd00565">
    <property type="entry name" value="Ubl_ThiS"/>
    <property type="match status" value="1"/>
</dbReference>
<dbReference type="SUPFAM" id="SSF54285">
    <property type="entry name" value="MoaD/ThiS"/>
    <property type="match status" value="1"/>
</dbReference>
<evidence type="ECO:0000313" key="3">
    <source>
        <dbReference type="Proteomes" id="UP000244892"/>
    </source>
</evidence>
<dbReference type="Pfam" id="PF02597">
    <property type="entry name" value="ThiS"/>
    <property type="match status" value="1"/>
</dbReference>
<organism evidence="2 3">
    <name type="scientific">Aquabacterium olei</name>
    <dbReference type="NCBI Taxonomy" id="1296669"/>
    <lineage>
        <taxon>Bacteria</taxon>
        <taxon>Pseudomonadati</taxon>
        <taxon>Pseudomonadota</taxon>
        <taxon>Betaproteobacteria</taxon>
        <taxon>Burkholderiales</taxon>
        <taxon>Aquabacterium</taxon>
    </lineage>
</organism>
<feature type="compositionally biased region" description="Basic and acidic residues" evidence="1">
    <location>
        <begin position="12"/>
        <end position="22"/>
    </location>
</feature>
<sequence length="93" mass="9616">MPASAGGRHPFTRQDHVMSHSDELTIHTDRGPLTLRAGSTLADAVDLVLAGTDRDPASVATAVNGGFVPRDARARHVLADGDAVLCFSPITGG</sequence>
<dbReference type="Proteomes" id="UP000244892">
    <property type="component" value="Chromosome"/>
</dbReference>